<organism evidence="2 3">
    <name type="scientific">Striga asiatica</name>
    <name type="common">Asiatic witchweed</name>
    <name type="synonym">Buchnera asiatica</name>
    <dbReference type="NCBI Taxonomy" id="4170"/>
    <lineage>
        <taxon>Eukaryota</taxon>
        <taxon>Viridiplantae</taxon>
        <taxon>Streptophyta</taxon>
        <taxon>Embryophyta</taxon>
        <taxon>Tracheophyta</taxon>
        <taxon>Spermatophyta</taxon>
        <taxon>Magnoliopsida</taxon>
        <taxon>eudicotyledons</taxon>
        <taxon>Gunneridae</taxon>
        <taxon>Pentapetalae</taxon>
        <taxon>asterids</taxon>
        <taxon>lamiids</taxon>
        <taxon>Lamiales</taxon>
        <taxon>Orobanchaceae</taxon>
        <taxon>Buchnereae</taxon>
        <taxon>Striga</taxon>
    </lineage>
</organism>
<feature type="region of interest" description="Disordered" evidence="1">
    <location>
        <begin position="1"/>
        <end position="22"/>
    </location>
</feature>
<accession>A0A5A7QLS9</accession>
<reference evidence="3" key="1">
    <citation type="journal article" date="2019" name="Curr. Biol.">
        <title>Genome Sequence of Striga asiatica Provides Insight into the Evolution of Plant Parasitism.</title>
        <authorList>
            <person name="Yoshida S."/>
            <person name="Kim S."/>
            <person name="Wafula E.K."/>
            <person name="Tanskanen J."/>
            <person name="Kim Y.M."/>
            <person name="Honaas L."/>
            <person name="Yang Z."/>
            <person name="Spallek T."/>
            <person name="Conn C.E."/>
            <person name="Ichihashi Y."/>
            <person name="Cheong K."/>
            <person name="Cui S."/>
            <person name="Der J.P."/>
            <person name="Gundlach H."/>
            <person name="Jiao Y."/>
            <person name="Hori C."/>
            <person name="Ishida J.K."/>
            <person name="Kasahara H."/>
            <person name="Kiba T."/>
            <person name="Kim M.S."/>
            <person name="Koo N."/>
            <person name="Laohavisit A."/>
            <person name="Lee Y.H."/>
            <person name="Lumba S."/>
            <person name="McCourt P."/>
            <person name="Mortimer J.C."/>
            <person name="Mutuku J.M."/>
            <person name="Nomura T."/>
            <person name="Sasaki-Sekimoto Y."/>
            <person name="Seto Y."/>
            <person name="Wang Y."/>
            <person name="Wakatake T."/>
            <person name="Sakakibara H."/>
            <person name="Demura T."/>
            <person name="Yamaguchi S."/>
            <person name="Yoneyama K."/>
            <person name="Manabe R.I."/>
            <person name="Nelson D.C."/>
            <person name="Schulman A.H."/>
            <person name="Timko M.P."/>
            <person name="dePamphilis C.W."/>
            <person name="Choi D."/>
            <person name="Shirasu K."/>
        </authorList>
    </citation>
    <scope>NUCLEOTIDE SEQUENCE [LARGE SCALE GENOMIC DNA]</scope>
    <source>
        <strain evidence="3">cv. UVA1</strain>
    </source>
</reference>
<dbReference type="EMBL" id="BKCP01007404">
    <property type="protein sequence ID" value="GER45966.1"/>
    <property type="molecule type" value="Genomic_DNA"/>
</dbReference>
<gene>
    <name evidence="2" type="ORF">STAS_22950</name>
</gene>
<evidence type="ECO:0000313" key="2">
    <source>
        <dbReference type="EMBL" id="GER45966.1"/>
    </source>
</evidence>
<dbReference type="AlphaFoldDB" id="A0A5A7QLS9"/>
<sequence length="234" mass="26702">MRQPRFSQPNSRPFPARPQSRRLSNLRQLAPERVQWSEPRPPNVTWQPADEIKRARLLEPENRASVFEFRDGIRRVAAQFWQTYKEYRQCGTCSWRPTRYRSRARLRLVFSILALCRRPEIGSPPPRQLTWRQLQWLKVCKKKGSGVSGKWAATGDLGSPTGGPPLGATWDLPGLQRSEPGHRRVCVLTPGATGVNVRRSCQEGPNCGRRGGSGCEHHKMLTRRGGCRRSLRSN</sequence>
<evidence type="ECO:0000256" key="1">
    <source>
        <dbReference type="SAM" id="MobiDB-lite"/>
    </source>
</evidence>
<feature type="compositionally biased region" description="Polar residues" evidence="1">
    <location>
        <begin position="1"/>
        <end position="11"/>
    </location>
</feature>
<evidence type="ECO:0000313" key="3">
    <source>
        <dbReference type="Proteomes" id="UP000325081"/>
    </source>
</evidence>
<proteinExistence type="predicted"/>
<name>A0A5A7QLS9_STRAF</name>
<dbReference type="Proteomes" id="UP000325081">
    <property type="component" value="Unassembled WGS sequence"/>
</dbReference>
<comment type="caution">
    <text evidence="2">The sequence shown here is derived from an EMBL/GenBank/DDBJ whole genome shotgun (WGS) entry which is preliminary data.</text>
</comment>
<keyword evidence="3" id="KW-1185">Reference proteome</keyword>
<protein>
    <submittedName>
        <fullName evidence="2">NAD(P)-linked oxidoreductase superfamily protein</fullName>
    </submittedName>
</protein>